<evidence type="ECO:0000256" key="6">
    <source>
        <dbReference type="SAM" id="MobiDB-lite"/>
    </source>
</evidence>
<feature type="non-terminal residue" evidence="8">
    <location>
        <position position="681"/>
    </location>
</feature>
<dbReference type="PANTHER" id="PTHR12162">
    <property type="entry name" value="NIBRIN-RELATED"/>
    <property type="match status" value="1"/>
</dbReference>
<dbReference type="Gene3D" id="3.40.50.10980">
    <property type="entry name" value="Nibrin, BRCT2 domain"/>
    <property type="match status" value="1"/>
</dbReference>
<dbReference type="GO" id="GO:0030870">
    <property type="term" value="C:Mre11 complex"/>
    <property type="evidence" value="ECO:0007669"/>
    <property type="project" value="InterPro"/>
</dbReference>
<feature type="region of interest" description="Disordered" evidence="6">
    <location>
        <begin position="324"/>
        <end position="405"/>
    </location>
</feature>
<evidence type="ECO:0000256" key="1">
    <source>
        <dbReference type="ARBA" id="ARBA00004123"/>
    </source>
</evidence>
<dbReference type="PANTHER" id="PTHR12162:SF0">
    <property type="entry name" value="NIBRIN"/>
    <property type="match status" value="1"/>
</dbReference>
<keyword evidence="2" id="KW-0227">DNA damage</keyword>
<dbReference type="InterPro" id="IPR040227">
    <property type="entry name" value="Nibrin-rel"/>
</dbReference>
<keyword evidence="3" id="KW-0234">DNA repair</keyword>
<dbReference type="Pfam" id="PF16508">
    <property type="entry name" value="NIBRIN_BRCT_II"/>
    <property type="match status" value="1"/>
</dbReference>
<dbReference type="GO" id="GO:0007095">
    <property type="term" value="P:mitotic G2 DNA damage checkpoint signaling"/>
    <property type="evidence" value="ECO:0007669"/>
    <property type="project" value="InterPro"/>
</dbReference>
<evidence type="ECO:0000256" key="5">
    <source>
        <dbReference type="ARBA" id="ARBA00044757"/>
    </source>
</evidence>
<dbReference type="Pfam" id="PF00498">
    <property type="entry name" value="FHA"/>
    <property type="match status" value="1"/>
</dbReference>
<dbReference type="AlphaFoldDB" id="A0A9P8C8I4"/>
<dbReference type="GO" id="GO:0000724">
    <property type="term" value="P:double-strand break repair via homologous recombination"/>
    <property type="evidence" value="ECO:0007669"/>
    <property type="project" value="TreeGrafter"/>
</dbReference>
<feature type="compositionally biased region" description="Basic and acidic residues" evidence="6">
    <location>
        <begin position="655"/>
        <end position="665"/>
    </location>
</feature>
<dbReference type="InterPro" id="IPR032429">
    <property type="entry name" value="Nibrin_BRCT2"/>
</dbReference>
<evidence type="ECO:0000259" key="7">
    <source>
        <dbReference type="PROSITE" id="PS50006"/>
    </source>
</evidence>
<feature type="region of interest" description="Disordered" evidence="6">
    <location>
        <begin position="417"/>
        <end position="539"/>
    </location>
</feature>
<evidence type="ECO:0000256" key="3">
    <source>
        <dbReference type="ARBA" id="ARBA00023204"/>
    </source>
</evidence>
<feature type="compositionally biased region" description="Polar residues" evidence="6">
    <location>
        <begin position="331"/>
        <end position="347"/>
    </location>
</feature>
<dbReference type="SUPFAM" id="SSF49879">
    <property type="entry name" value="SMAD/FHA domain"/>
    <property type="match status" value="1"/>
</dbReference>
<evidence type="ECO:0000256" key="4">
    <source>
        <dbReference type="ARBA" id="ARBA00023242"/>
    </source>
</evidence>
<gene>
    <name evidence="8" type="ORF">BJ875DRAFT_358732</name>
</gene>
<feature type="compositionally biased region" description="Low complexity" evidence="6">
    <location>
        <begin position="348"/>
        <end position="363"/>
    </location>
</feature>
<feature type="compositionally biased region" description="Basic and acidic residues" evidence="6">
    <location>
        <begin position="469"/>
        <end position="483"/>
    </location>
</feature>
<comment type="caution">
    <text evidence="8">The sequence shown here is derived from an EMBL/GenBank/DDBJ whole genome shotgun (WGS) entry which is preliminary data.</text>
</comment>
<keyword evidence="4" id="KW-0539">Nucleus</keyword>
<dbReference type="InterPro" id="IPR008984">
    <property type="entry name" value="SMAD_FHA_dom_sf"/>
</dbReference>
<evidence type="ECO:0000256" key="2">
    <source>
        <dbReference type="ARBA" id="ARBA00022763"/>
    </source>
</evidence>
<proteinExistence type="inferred from homology"/>
<evidence type="ECO:0000313" key="8">
    <source>
        <dbReference type="EMBL" id="KAG9237450.1"/>
    </source>
</evidence>
<name>A0A9P8C8I4_9HELO</name>
<comment type="subcellular location">
    <subcellularLocation>
        <location evidence="1">Nucleus</location>
    </subcellularLocation>
</comment>
<keyword evidence="9" id="KW-1185">Reference proteome</keyword>
<evidence type="ECO:0000313" key="9">
    <source>
        <dbReference type="Proteomes" id="UP000824998"/>
    </source>
</evidence>
<feature type="region of interest" description="Disordered" evidence="6">
    <location>
        <begin position="621"/>
        <end position="681"/>
    </location>
</feature>
<dbReference type="CDD" id="cd00060">
    <property type="entry name" value="FHA"/>
    <property type="match status" value="1"/>
</dbReference>
<feature type="non-terminal residue" evidence="8">
    <location>
        <position position="1"/>
    </location>
</feature>
<dbReference type="GO" id="GO:0003684">
    <property type="term" value="F:damaged DNA binding"/>
    <property type="evidence" value="ECO:0007669"/>
    <property type="project" value="TreeGrafter"/>
</dbReference>
<feature type="domain" description="FHA" evidence="7">
    <location>
        <begin position="1"/>
        <end position="47"/>
    </location>
</feature>
<dbReference type="EMBL" id="MU251386">
    <property type="protein sequence ID" value="KAG9237450.1"/>
    <property type="molecule type" value="Genomic_DNA"/>
</dbReference>
<reference evidence="8" key="1">
    <citation type="journal article" date="2021" name="IMA Fungus">
        <title>Genomic characterization of three marine fungi, including Emericellopsis atlantica sp. nov. with signatures of a generalist lifestyle and marine biomass degradation.</title>
        <authorList>
            <person name="Hagestad O.C."/>
            <person name="Hou L."/>
            <person name="Andersen J.H."/>
            <person name="Hansen E.H."/>
            <person name="Altermark B."/>
            <person name="Li C."/>
            <person name="Kuhnert E."/>
            <person name="Cox R.J."/>
            <person name="Crous P.W."/>
            <person name="Spatafora J.W."/>
            <person name="Lail K."/>
            <person name="Amirebrahimi M."/>
            <person name="Lipzen A."/>
            <person name="Pangilinan J."/>
            <person name="Andreopoulos W."/>
            <person name="Hayes R.D."/>
            <person name="Ng V."/>
            <person name="Grigoriev I.V."/>
            <person name="Jackson S.A."/>
            <person name="Sutton T.D.S."/>
            <person name="Dobson A.D.W."/>
            <person name="Rama T."/>
        </authorList>
    </citation>
    <scope>NUCLEOTIDE SEQUENCE</scope>
    <source>
        <strain evidence="8">TRa018bII</strain>
    </source>
</reference>
<comment type="similarity">
    <text evidence="5">Belongs to the Nibrin family.</text>
</comment>
<accession>A0A9P8C8I4</accession>
<organism evidence="8 9">
    <name type="scientific">Amylocarpus encephaloides</name>
    <dbReference type="NCBI Taxonomy" id="45428"/>
    <lineage>
        <taxon>Eukaryota</taxon>
        <taxon>Fungi</taxon>
        <taxon>Dikarya</taxon>
        <taxon>Ascomycota</taxon>
        <taxon>Pezizomycotina</taxon>
        <taxon>Leotiomycetes</taxon>
        <taxon>Helotiales</taxon>
        <taxon>Helotiales incertae sedis</taxon>
        <taxon>Amylocarpus</taxon>
    </lineage>
</organism>
<feature type="compositionally biased region" description="Basic and acidic residues" evidence="6">
    <location>
        <begin position="421"/>
        <end position="433"/>
    </location>
</feature>
<dbReference type="InterPro" id="IPR043014">
    <property type="entry name" value="Nibrin_BRCT2_sf"/>
</dbReference>
<dbReference type="Proteomes" id="UP000824998">
    <property type="component" value="Unassembled WGS sequence"/>
</dbReference>
<protein>
    <recommendedName>
        <fullName evidence="7">FHA domain-containing protein</fullName>
    </recommendedName>
</protein>
<dbReference type="InterPro" id="IPR000253">
    <property type="entry name" value="FHA_dom"/>
</dbReference>
<sequence length="681" mass="77187">VVIVDKTISRQHLTVKVEASPTAPSRSQVTLTDRETKIGTIVNGLQIRGQSHVLANDDNEVTMGRYKYRFFFTWVPICLSFSFSGKELKSEPLIPLFETFNPLDIEILTDYERANTTHVVAKKRNTSKGLLALIDGKYIVNHEPFLKAIVDVATPNEQGEAPLVQDFGLFPEALEYLPPRGDEPTQRDNSAYAPDSLRQNMFDGYTFIFYNKRQFENLLAPITAGKGKALFREVEANRTSVQDFLHYVKGVAGEKGLGEFEDGSEGRGVVVVKWNPTKGSDSECEWFAQFNIDVALSLDHRLIEQREFLDAILGNDASVLRRPLEPDLSDNLPSSMSDSTHKQTAQISQQESTPAPTQQTPTEPTRRGRSRRTAVPRFKGFDDDDFETPTNLNSIPEAESMVVDPSRVVESQSLFVSQQEPDTHMDHMREASEPPRTQTRTGRKRQATPIDEDEAMDTLAPNAARLKRQRLEAAAARRERGEETPAPPTPQPPPKEKSPSPKRRKKTIKEINLEEALQARREEAGDASKIEREAQGNPVDVDVDEVRKRIEIIRLPVGRPDLVIRPVAQADESERWDNRWNGRRNFKKFRRRGADPERLYDRVIVSLEVVKKKDFGIGDEYWGEDIREVGPDSQRNNRSKKKGKAKARDNEDEMEKDKETERETQPEIVSGPETPAQPTRK</sequence>
<dbReference type="OrthoDB" id="552194at2759"/>
<dbReference type="Gene3D" id="2.60.200.20">
    <property type="match status" value="1"/>
</dbReference>
<dbReference type="PROSITE" id="PS50006">
    <property type="entry name" value="FHA_DOMAIN"/>
    <property type="match status" value="1"/>
</dbReference>
<feature type="compositionally biased region" description="Basic and acidic residues" evidence="6">
    <location>
        <begin position="508"/>
        <end position="534"/>
    </location>
</feature>